<dbReference type="GO" id="GO:0031515">
    <property type="term" value="C:tRNA (m1A) methyltransferase complex"/>
    <property type="evidence" value="ECO:0000318"/>
    <property type="project" value="GO_Central"/>
</dbReference>
<dbReference type="PANTHER" id="PTHR12133:SF1">
    <property type="entry name" value="TRNA (ADENINE(58)-N(1))-METHYLTRANSFERASE, MITOCHONDRIAL"/>
    <property type="match status" value="1"/>
</dbReference>
<reference evidence="5" key="2">
    <citation type="journal article" date="2013" name="G3 (Bethesda)">
        <title>Genomes of Ashbya fungi isolated from insects reveal four mating-type loci, numerous translocations, lack of transposons, and distinct gene duplications.</title>
        <authorList>
            <person name="Dietrich F.S."/>
            <person name="Voegeli S."/>
            <person name="Kuo S."/>
            <person name="Philippsen P."/>
        </authorList>
    </citation>
    <scope>GENOME REANNOTATION</scope>
    <source>
        <strain evidence="5">ATCC 10895 / CBS 109.51 / FGSC 9923 / NRRL Y-1056</strain>
    </source>
</reference>
<dbReference type="RefSeq" id="NP_984443.2">
    <property type="nucleotide sequence ID" value="NM_209796.2"/>
</dbReference>
<dbReference type="AlphaFoldDB" id="Q759D0"/>
<reference evidence="4 5" key="1">
    <citation type="journal article" date="2004" name="Science">
        <title>The Ashbya gossypii genome as a tool for mapping the ancient Saccharomyces cerevisiae genome.</title>
        <authorList>
            <person name="Dietrich F.S."/>
            <person name="Voegeli S."/>
            <person name="Brachat S."/>
            <person name="Lerch A."/>
            <person name="Gates K."/>
            <person name="Steiner S."/>
            <person name="Mohr C."/>
            <person name="Pohlmann R."/>
            <person name="Luedi P."/>
            <person name="Choi S."/>
            <person name="Wing R.A."/>
            <person name="Flavier A."/>
            <person name="Gaffney T.D."/>
            <person name="Philippsen P."/>
        </authorList>
    </citation>
    <scope>NUCLEOTIDE SEQUENCE [LARGE SCALE GENOMIC DNA]</scope>
    <source>
        <strain evidence="5">ATCC 10895 / CBS 109.51 / FGSC 9923 / NRRL Y-1056</strain>
    </source>
</reference>
<accession>Q759D0</accession>
<organism evidence="4 5">
    <name type="scientific">Eremothecium gossypii (strain ATCC 10895 / CBS 109.51 / FGSC 9923 / NRRL Y-1056)</name>
    <name type="common">Yeast</name>
    <name type="synonym">Ashbya gossypii</name>
    <dbReference type="NCBI Taxonomy" id="284811"/>
    <lineage>
        <taxon>Eukaryota</taxon>
        <taxon>Fungi</taxon>
        <taxon>Dikarya</taxon>
        <taxon>Ascomycota</taxon>
        <taxon>Saccharomycotina</taxon>
        <taxon>Saccharomycetes</taxon>
        <taxon>Saccharomycetales</taxon>
        <taxon>Saccharomycetaceae</taxon>
        <taxon>Eremothecium</taxon>
    </lineage>
</organism>
<dbReference type="STRING" id="284811.Q759D0"/>
<dbReference type="HOGENOM" id="CLU_029873_1_0_1"/>
<proteinExistence type="predicted"/>
<dbReference type="EMBL" id="AE016817">
    <property type="protein sequence ID" value="AAS52267.2"/>
    <property type="molecule type" value="Genomic_DNA"/>
</dbReference>
<dbReference type="InParanoid" id="Q759D0"/>
<evidence type="ECO:0000313" key="5">
    <source>
        <dbReference type="Proteomes" id="UP000000591"/>
    </source>
</evidence>
<gene>
    <name evidence="4" type="ORF">AGOS_ADR347C</name>
</gene>
<dbReference type="eggNOG" id="ENOG502RWWI">
    <property type="taxonomic scope" value="Eukaryota"/>
</dbReference>
<name>Q759D0_EREGS</name>
<dbReference type="OMA" id="NERHATP"/>
<dbReference type="PROSITE" id="PS51620">
    <property type="entry name" value="SAM_TRM61"/>
    <property type="match status" value="1"/>
</dbReference>
<evidence type="ECO:0000256" key="1">
    <source>
        <dbReference type="ARBA" id="ARBA00012796"/>
    </source>
</evidence>
<dbReference type="SUPFAM" id="SSF53335">
    <property type="entry name" value="S-adenosyl-L-methionine-dependent methyltransferases"/>
    <property type="match status" value="2"/>
</dbReference>
<dbReference type="InterPro" id="IPR029063">
    <property type="entry name" value="SAM-dependent_MTases_sf"/>
</dbReference>
<evidence type="ECO:0000313" key="4">
    <source>
        <dbReference type="EMBL" id="AAS52267.2"/>
    </source>
</evidence>
<dbReference type="GeneID" id="4620608"/>
<dbReference type="PANTHER" id="PTHR12133">
    <property type="entry name" value="TRNA (ADENINE(58)-N(1))-METHYLTRANSFERASE"/>
    <property type="match status" value="1"/>
</dbReference>
<evidence type="ECO:0000256" key="2">
    <source>
        <dbReference type="ARBA" id="ARBA00015963"/>
    </source>
</evidence>
<sequence length="411" mass="46190">MSLLWRFERKALKWFRQRRCLHTIGENDLVMVRSLSRPDESYHLSKPLESGKVVHTARGTILHEQIIGKEWRTLVEAGQANGAKNTYKYMLCKPTLEEYIVNRRREAQPIYPLDASLIVELADIAADYPEMVDAGDSLQPMSLESYLRETGRSDKLPVMLPKQLEGKGQLDRHIATQQHSAFNSLGCVGKRITKQRPLQYLECGTGHGSLTLYIAKALHAANAFYDGKDDRTRGAILHSLDRNEKHLKVGMENVKQFRKGLYWADVEFHLESNGPNGWLESPAAEYYGGRLGRSDNRGFLDGAFLDLPSPEDHLAKLSDCMAINAPIIVFTPSIMQIWDCVERVKAEGLRLSLITVYELTAGSGGGGMRQWDLRRSLIKETGKSGMVVRPKVGARVVGGGFVAVFRRVPRK</sequence>
<dbReference type="OrthoDB" id="5585464at2759"/>
<dbReference type="GO" id="GO:0005739">
    <property type="term" value="C:mitochondrion"/>
    <property type="evidence" value="ECO:0000318"/>
    <property type="project" value="GO_Central"/>
</dbReference>
<dbReference type="EC" id="2.1.1.220" evidence="1"/>
<dbReference type="Gene3D" id="3.40.50.150">
    <property type="entry name" value="Vaccinia Virus protein VP39"/>
    <property type="match status" value="1"/>
</dbReference>
<keyword evidence="5" id="KW-1185">Reference proteome</keyword>
<protein>
    <recommendedName>
        <fullName evidence="2">tRNA (adenine(58)-N(1))-methyltransferase catalytic subunit TRM61</fullName>
        <ecNumber evidence="1">2.1.1.220</ecNumber>
    </recommendedName>
    <alternativeName>
        <fullName evidence="3">tRNA(m1A58)-methyltransferase subunit TRM61</fullName>
    </alternativeName>
</protein>
<dbReference type="InterPro" id="IPR014816">
    <property type="entry name" value="tRNA_MeTrfase_Gcd14"/>
</dbReference>
<dbReference type="GO" id="GO:0160107">
    <property type="term" value="F:tRNA (adenine(58)-N1)-methyltransferase activity"/>
    <property type="evidence" value="ECO:0007669"/>
    <property type="project" value="UniProtKB-EC"/>
</dbReference>
<evidence type="ECO:0000256" key="3">
    <source>
        <dbReference type="ARBA" id="ARBA00033309"/>
    </source>
</evidence>
<dbReference type="Proteomes" id="UP000000591">
    <property type="component" value="Chromosome IV"/>
</dbReference>
<dbReference type="KEGG" id="ago:AGOS_ADR347C"/>
<dbReference type="GO" id="GO:0030488">
    <property type="term" value="P:tRNA methylation"/>
    <property type="evidence" value="ECO:0000318"/>
    <property type="project" value="GO_Central"/>
</dbReference>